<dbReference type="OrthoDB" id="4456410at2759"/>
<dbReference type="KEGG" id="apuu:APUU_71190A"/>
<accession>A0A7R8AU87</accession>
<name>A0A7R8AU87_9EURO</name>
<evidence type="ECO:0000313" key="2">
    <source>
        <dbReference type="EMBL" id="BCS29620.1"/>
    </source>
</evidence>
<sequence length="169" mass="18938">MSNTLPNPTTQPSPTKPIQMAISTPSSKEEPLYLAVIRYYTRQPGGSDRWSIFIRTTESENGPLGLEYKIKDTGEKYMTYIAPKDGSKLGNIPHSMYVVRAITNDEAKAVREVAEREPRISSADGENRATERWTFSVVTELMKWGIAKPSDVEEVESMMATRLDHGGVR</sequence>
<dbReference type="GeneID" id="64979617"/>
<keyword evidence="3" id="KW-1185">Reference proteome</keyword>
<reference evidence="2" key="2">
    <citation type="submission" date="2021-02" db="EMBL/GenBank/DDBJ databases">
        <title>Aspergillus puulaauensis MK2 genome sequence.</title>
        <authorList>
            <person name="Futagami T."/>
            <person name="Mori K."/>
            <person name="Kadooka C."/>
            <person name="Tanaka T."/>
        </authorList>
    </citation>
    <scope>NUCLEOTIDE SEQUENCE</scope>
    <source>
        <strain evidence="2">MK2</strain>
    </source>
</reference>
<dbReference type="EMBL" id="AP024449">
    <property type="protein sequence ID" value="BCS29620.1"/>
    <property type="molecule type" value="Genomic_DNA"/>
</dbReference>
<protein>
    <submittedName>
        <fullName evidence="2">Uncharacterized protein</fullName>
    </submittedName>
</protein>
<proteinExistence type="predicted"/>
<dbReference type="AlphaFoldDB" id="A0A7R8AU87"/>
<organism evidence="2 3">
    <name type="scientific">Aspergillus puulaauensis</name>
    <dbReference type="NCBI Taxonomy" id="1220207"/>
    <lineage>
        <taxon>Eukaryota</taxon>
        <taxon>Fungi</taxon>
        <taxon>Dikarya</taxon>
        <taxon>Ascomycota</taxon>
        <taxon>Pezizomycotina</taxon>
        <taxon>Eurotiomycetes</taxon>
        <taxon>Eurotiomycetidae</taxon>
        <taxon>Eurotiales</taxon>
        <taxon>Aspergillaceae</taxon>
        <taxon>Aspergillus</taxon>
    </lineage>
</organism>
<dbReference type="RefSeq" id="XP_041561806.1">
    <property type="nucleotide sequence ID" value="XM_041696147.1"/>
</dbReference>
<dbReference type="Proteomes" id="UP000654913">
    <property type="component" value="Chromosome 7"/>
</dbReference>
<evidence type="ECO:0000313" key="3">
    <source>
        <dbReference type="Proteomes" id="UP000654913"/>
    </source>
</evidence>
<reference evidence="2" key="1">
    <citation type="submission" date="2021-01" db="EMBL/GenBank/DDBJ databases">
        <authorList>
            <consortium name="Aspergillus puulaauensis MK2 genome sequencing consortium"/>
            <person name="Kazuki M."/>
            <person name="Futagami T."/>
        </authorList>
    </citation>
    <scope>NUCLEOTIDE SEQUENCE</scope>
    <source>
        <strain evidence="2">MK2</strain>
    </source>
</reference>
<gene>
    <name evidence="2" type="ORF">APUU_71190A</name>
</gene>
<evidence type="ECO:0000256" key="1">
    <source>
        <dbReference type="SAM" id="MobiDB-lite"/>
    </source>
</evidence>
<feature type="region of interest" description="Disordered" evidence="1">
    <location>
        <begin position="1"/>
        <end position="24"/>
    </location>
</feature>